<dbReference type="EMBL" id="BSNI01000002">
    <property type="protein sequence ID" value="GLQ17633.1"/>
    <property type="molecule type" value="Genomic_DNA"/>
</dbReference>
<evidence type="ECO:0000256" key="1">
    <source>
        <dbReference type="ARBA" id="ARBA00007768"/>
    </source>
</evidence>
<dbReference type="Pfam" id="PF03932">
    <property type="entry name" value="CutC"/>
    <property type="match status" value="1"/>
</dbReference>
<dbReference type="Proteomes" id="UP001161405">
    <property type="component" value="Unassembled WGS sequence"/>
</dbReference>
<dbReference type="Gene3D" id="3.20.20.380">
    <property type="entry name" value="Copper homeostasis (CutC) domain"/>
    <property type="match status" value="1"/>
</dbReference>
<dbReference type="PANTHER" id="PTHR12598">
    <property type="entry name" value="COPPER HOMEOSTASIS PROTEIN CUTC"/>
    <property type="match status" value="1"/>
</dbReference>
<protein>
    <recommendedName>
        <fullName evidence="2">PF03932 family protein CutC</fullName>
    </recommendedName>
</protein>
<proteinExistence type="inferred from homology"/>
<comment type="similarity">
    <text evidence="1 2">Belongs to the CutC family.</text>
</comment>
<comment type="caution">
    <text evidence="3">The sequence shown here is derived from an EMBL/GenBank/DDBJ whole genome shotgun (WGS) entry which is preliminary data.</text>
</comment>
<evidence type="ECO:0000256" key="2">
    <source>
        <dbReference type="HAMAP-Rule" id="MF_00795"/>
    </source>
</evidence>
<evidence type="ECO:0000313" key="3">
    <source>
        <dbReference type="EMBL" id="GLQ17633.1"/>
    </source>
</evidence>
<dbReference type="SUPFAM" id="SSF110395">
    <property type="entry name" value="CutC-like"/>
    <property type="match status" value="1"/>
</dbReference>
<keyword evidence="4" id="KW-1185">Reference proteome</keyword>
<dbReference type="PANTHER" id="PTHR12598:SF0">
    <property type="entry name" value="COPPER HOMEOSTASIS PROTEIN CUTC HOMOLOG"/>
    <property type="match status" value="1"/>
</dbReference>
<dbReference type="HAMAP" id="MF_00795">
    <property type="entry name" value="CutC"/>
    <property type="match status" value="1"/>
</dbReference>
<reference evidence="3" key="1">
    <citation type="journal article" date="2014" name="Int. J. Syst. Evol. Microbiol.">
        <title>Complete genome of a new Firmicutes species belonging to the dominant human colonic microbiota ('Ruminococcus bicirculans') reveals two chromosomes and a selective capacity to utilize plant glucans.</title>
        <authorList>
            <consortium name="NISC Comparative Sequencing Program"/>
            <person name="Wegmann U."/>
            <person name="Louis P."/>
            <person name="Goesmann A."/>
            <person name="Henrissat B."/>
            <person name="Duncan S.H."/>
            <person name="Flint H.J."/>
        </authorList>
    </citation>
    <scope>NUCLEOTIDE SEQUENCE</scope>
    <source>
        <strain evidence="3">NBRC 107169</strain>
    </source>
</reference>
<dbReference type="InterPro" id="IPR005627">
    <property type="entry name" value="CutC-like"/>
</dbReference>
<reference evidence="3" key="2">
    <citation type="submission" date="2023-01" db="EMBL/GenBank/DDBJ databases">
        <title>Draft genome sequence of Maritalea porphyrae strain NBRC 107169.</title>
        <authorList>
            <person name="Sun Q."/>
            <person name="Mori K."/>
        </authorList>
    </citation>
    <scope>NUCLEOTIDE SEQUENCE</scope>
    <source>
        <strain evidence="3">NBRC 107169</strain>
    </source>
</reference>
<comment type="subcellular location">
    <subcellularLocation>
        <location evidence="2">Cytoplasm</location>
    </subcellularLocation>
</comment>
<name>A0ABQ5USU8_9HYPH</name>
<gene>
    <name evidence="2 3" type="primary">cutC</name>
    <name evidence="3" type="ORF">GCM10007879_18820</name>
</gene>
<dbReference type="RefSeq" id="WP_284363930.1">
    <property type="nucleotide sequence ID" value="NZ_BSNI01000002.1"/>
</dbReference>
<sequence>MSAIKLEVCVDSMASLEAAVAGGADRIELCAALSEGGLTPSFGFMKVAAEFDVSVHAMVRPRGGDFCYSTAEIAAMCDDIKTAEQLGLAGVVLGVANHDDTLDLDALAKLRAAATGIQCTLHRVIDLTPNILEATEQAIGLGFDRILTSGGARKAQDGTAAIARMVHQASGRVEVMAGSGVTAQNVAEIVGKTGVSDVHASCSEAEKSHSGKVEEMAFSPAQGLRVTSALRVSEMRATVDSIHMEAAHA</sequence>
<dbReference type="InterPro" id="IPR036822">
    <property type="entry name" value="CutC-like_dom_sf"/>
</dbReference>
<accession>A0ABQ5USU8</accession>
<comment type="caution">
    <text evidence="2">Once thought to be involved in copper homeostasis, experiments in E.coli have shown this is not the case.</text>
</comment>
<evidence type="ECO:0000313" key="4">
    <source>
        <dbReference type="Proteomes" id="UP001161405"/>
    </source>
</evidence>
<keyword evidence="2" id="KW-0963">Cytoplasm</keyword>
<organism evidence="3 4">
    <name type="scientific">Maritalea porphyrae</name>
    <dbReference type="NCBI Taxonomy" id="880732"/>
    <lineage>
        <taxon>Bacteria</taxon>
        <taxon>Pseudomonadati</taxon>
        <taxon>Pseudomonadota</taxon>
        <taxon>Alphaproteobacteria</taxon>
        <taxon>Hyphomicrobiales</taxon>
        <taxon>Devosiaceae</taxon>
        <taxon>Maritalea</taxon>
    </lineage>
</organism>